<dbReference type="Proteomes" id="UP000675664">
    <property type="component" value="Unassembled WGS sequence"/>
</dbReference>
<evidence type="ECO:0000313" key="2">
    <source>
        <dbReference type="EMBL" id="MBR0596849.1"/>
    </source>
</evidence>
<evidence type="ECO:0000313" key="3">
    <source>
        <dbReference type="Proteomes" id="UP000675664"/>
    </source>
</evidence>
<sequence>MVRNILITAGGTSEKIDEVRVISNFATGKLGLAVAKAFLENESMEIGKIYYLCDKSTHAPSHEKVEVVRVSGTQGLLDALKQILSENKIDAVIHSMAVSDYSVRGVTTLEEIQNNGGEVHPGFIEGKISSDIDDLVILLKRTPKVIGEIKKLQEGSLLVGFKLLTNVEKKVLIDTACRLLEKNRCDFVLANDLTQIEGDKHIGYLISADGEYETFSTKQQIAEGIVNSIDEKLRERSHGL</sequence>
<proteinExistence type="predicted"/>
<dbReference type="Gene3D" id="3.40.50.10300">
    <property type="entry name" value="CoaB-like"/>
    <property type="match status" value="1"/>
</dbReference>
<dbReference type="GO" id="GO:0015937">
    <property type="term" value="P:coenzyme A biosynthetic process"/>
    <property type="evidence" value="ECO:0007669"/>
    <property type="project" value="UniProtKB-ARBA"/>
</dbReference>
<organism evidence="2 3">
    <name type="scientific">Sinanaerobacter chloroacetimidivorans</name>
    <dbReference type="NCBI Taxonomy" id="2818044"/>
    <lineage>
        <taxon>Bacteria</taxon>
        <taxon>Bacillati</taxon>
        <taxon>Bacillota</taxon>
        <taxon>Clostridia</taxon>
        <taxon>Peptostreptococcales</taxon>
        <taxon>Anaerovoracaceae</taxon>
        <taxon>Sinanaerobacter</taxon>
    </lineage>
</organism>
<dbReference type="SUPFAM" id="SSF102645">
    <property type="entry name" value="CoaB-like"/>
    <property type="match status" value="1"/>
</dbReference>
<dbReference type="AlphaFoldDB" id="A0A8J7VXH1"/>
<dbReference type="InterPro" id="IPR035929">
    <property type="entry name" value="CoaB-like_sf"/>
</dbReference>
<protein>
    <submittedName>
        <fullName evidence="2">Phosphopantothenate--cysteine ligase</fullName>
    </submittedName>
</protein>
<dbReference type="EMBL" id="JAGSND010000002">
    <property type="protein sequence ID" value="MBR0596849.1"/>
    <property type="molecule type" value="Genomic_DNA"/>
</dbReference>
<evidence type="ECO:0000259" key="1">
    <source>
        <dbReference type="Pfam" id="PF04127"/>
    </source>
</evidence>
<dbReference type="Pfam" id="PF04127">
    <property type="entry name" value="DFP"/>
    <property type="match status" value="1"/>
</dbReference>
<dbReference type="RefSeq" id="WP_227016985.1">
    <property type="nucleotide sequence ID" value="NZ_JAGSND010000002.1"/>
</dbReference>
<feature type="domain" description="DNA/pantothenate metabolism flavoprotein C-terminal" evidence="1">
    <location>
        <begin position="3"/>
        <end position="231"/>
    </location>
</feature>
<comment type="caution">
    <text evidence="2">The sequence shown here is derived from an EMBL/GenBank/DDBJ whole genome shotgun (WGS) entry which is preliminary data.</text>
</comment>
<keyword evidence="3" id="KW-1185">Reference proteome</keyword>
<dbReference type="GO" id="GO:0016874">
    <property type="term" value="F:ligase activity"/>
    <property type="evidence" value="ECO:0007669"/>
    <property type="project" value="UniProtKB-KW"/>
</dbReference>
<name>A0A8J7VXH1_9FIRM</name>
<reference evidence="2" key="2">
    <citation type="submission" date="2021-04" db="EMBL/GenBank/DDBJ databases">
        <authorList>
            <person name="Liu J."/>
        </authorList>
    </citation>
    <scope>NUCLEOTIDE SEQUENCE</scope>
    <source>
        <strain evidence="2">BAD-6</strain>
    </source>
</reference>
<dbReference type="InterPro" id="IPR007085">
    <property type="entry name" value="DNA/pantothenate-metab_flavo_C"/>
</dbReference>
<accession>A0A8J7VXH1</accession>
<keyword evidence="2" id="KW-0436">Ligase</keyword>
<reference evidence="2" key="1">
    <citation type="submission" date="2021-04" db="EMBL/GenBank/DDBJ databases">
        <title>Sinoanaerobacter chloroacetimidivorans sp. nov., an obligate anaerobic bacterium isolated from anaerobic sludge.</title>
        <authorList>
            <person name="Bao Y."/>
        </authorList>
    </citation>
    <scope>NUCLEOTIDE SEQUENCE</scope>
    <source>
        <strain evidence="2">BAD-6</strain>
    </source>
</reference>
<gene>
    <name evidence="2" type="ORF">KCX82_03070</name>
</gene>